<evidence type="ECO:0000256" key="2">
    <source>
        <dbReference type="SAM" id="Phobius"/>
    </source>
</evidence>
<accession>A0A7W3P484</accession>
<feature type="transmembrane region" description="Helical" evidence="2">
    <location>
        <begin position="327"/>
        <end position="346"/>
    </location>
</feature>
<feature type="transmembrane region" description="Helical" evidence="2">
    <location>
        <begin position="142"/>
        <end position="164"/>
    </location>
</feature>
<keyword evidence="2" id="KW-0812">Transmembrane</keyword>
<feature type="transmembrane region" description="Helical" evidence="2">
    <location>
        <begin position="531"/>
        <end position="552"/>
    </location>
</feature>
<proteinExistence type="predicted"/>
<keyword evidence="2" id="KW-0472">Membrane</keyword>
<keyword evidence="4" id="KW-1185">Reference proteome</keyword>
<organism evidence="3 4">
    <name type="scientific">Microlunatus kandeliicorticis</name>
    <dbReference type="NCBI Taxonomy" id="1759536"/>
    <lineage>
        <taxon>Bacteria</taxon>
        <taxon>Bacillati</taxon>
        <taxon>Actinomycetota</taxon>
        <taxon>Actinomycetes</taxon>
        <taxon>Propionibacteriales</taxon>
        <taxon>Propionibacteriaceae</taxon>
        <taxon>Microlunatus</taxon>
    </lineage>
</organism>
<evidence type="ECO:0000313" key="4">
    <source>
        <dbReference type="Proteomes" id="UP000523079"/>
    </source>
</evidence>
<feature type="transmembrane region" description="Helical" evidence="2">
    <location>
        <begin position="248"/>
        <end position="267"/>
    </location>
</feature>
<evidence type="ECO:0000256" key="1">
    <source>
        <dbReference type="SAM" id="MobiDB-lite"/>
    </source>
</evidence>
<feature type="transmembrane region" description="Helical" evidence="2">
    <location>
        <begin position="449"/>
        <end position="467"/>
    </location>
</feature>
<feature type="transmembrane region" description="Helical" evidence="2">
    <location>
        <begin position="504"/>
        <end position="525"/>
    </location>
</feature>
<dbReference type="EMBL" id="JACGWT010000001">
    <property type="protein sequence ID" value="MBA8792644.1"/>
    <property type="molecule type" value="Genomic_DNA"/>
</dbReference>
<feature type="compositionally biased region" description="Polar residues" evidence="1">
    <location>
        <begin position="1"/>
        <end position="11"/>
    </location>
</feature>
<evidence type="ECO:0000313" key="3">
    <source>
        <dbReference type="EMBL" id="MBA8792644.1"/>
    </source>
</evidence>
<protein>
    <submittedName>
        <fullName evidence="3">Uncharacterized protein</fullName>
    </submittedName>
</protein>
<gene>
    <name evidence="3" type="ORF">FHX74_000238</name>
</gene>
<feature type="region of interest" description="Disordered" evidence="1">
    <location>
        <begin position="1"/>
        <end position="28"/>
    </location>
</feature>
<comment type="caution">
    <text evidence="3">The sequence shown here is derived from an EMBL/GenBank/DDBJ whole genome shotgun (WGS) entry which is preliminary data.</text>
</comment>
<feature type="transmembrane region" description="Helical" evidence="2">
    <location>
        <begin position="225"/>
        <end position="243"/>
    </location>
</feature>
<sequence length="770" mass="81546">MTITSDQTPHTLESETETRVSPAVREQLPSRRTLRDRWCALEPLTRRTAADGPTDAVMDPTSRLLAALLSLVPLPLGLLARATGAGTLGSVLLAVFMTVGFGVAVVSLVPRLTRLGFVVYAAASGLAVTSAVGYAMALTGLWYPRVAFAVAAVAAAALLVRAVVVEARRVSAGRPRTAHHRPAGATRDLAVVGALAGLGTVLAAVDAATHATLPQPSGLLGTVGPLWYVGYALIAVSFVVALLRRVLVAAPVLAAGTVVILSQALLYEAPTVMAAARHIGIEQYVLGFGRLDLAGDIYQGWAGLFVGGAWIAASTGLGSLSGLLGIATWWPVVITPITVAAVRLLAGRFLDPQRAWIAAAVFALGDAVNSTYFSPQAYGFLLAITVLALLVAPPATDGLDERALRRVRLTRWGVALGLSVAVTVTHQISPFMLAFALIALVAFRLVKPWWLPLLAIVPAIGWAGFNWRLIARYINIGDLGAVLANIAPPEHPVSAAPVAAVTRLAFYVPAAALVVFGIVALVTVLQRRDRLHWGLAFAFVSPVGLAFGTNYGQEGVFRIVLFAAPWLGVLVAAALPTGFGSLVAERAAGLGRRAVRTGAAALAPVIALGFAAMMAVNVYGQTGLDWARILRPGDAQVTSIYEQRAVFGSMLFSLGTKNATPARITDRYDQVDYSSRVRVDGFPTTTGSAYDPVADLNQVTYTLQSTPIRGDVYLYVSDSIGGYDDRYGLQTWNDYQRLRAAVADSPYWVEVGRSDTARLYELKRDLQADR</sequence>
<dbReference type="Proteomes" id="UP000523079">
    <property type="component" value="Unassembled WGS sequence"/>
</dbReference>
<dbReference type="AlphaFoldDB" id="A0A7W3P484"/>
<feature type="transmembrane region" description="Helical" evidence="2">
    <location>
        <begin position="185"/>
        <end position="205"/>
    </location>
</feature>
<feature type="transmembrane region" description="Helical" evidence="2">
    <location>
        <begin position="378"/>
        <end position="395"/>
    </location>
</feature>
<name>A0A7W3P484_9ACTN</name>
<feature type="transmembrane region" description="Helical" evidence="2">
    <location>
        <begin position="559"/>
        <end position="579"/>
    </location>
</feature>
<keyword evidence="2" id="KW-1133">Transmembrane helix</keyword>
<dbReference type="RefSeq" id="WP_182558270.1">
    <property type="nucleotide sequence ID" value="NZ_JACGWT010000001.1"/>
</dbReference>
<feature type="transmembrane region" description="Helical" evidence="2">
    <location>
        <begin position="117"/>
        <end position="136"/>
    </location>
</feature>
<feature type="transmembrane region" description="Helical" evidence="2">
    <location>
        <begin position="88"/>
        <end position="110"/>
    </location>
</feature>
<feature type="transmembrane region" description="Helical" evidence="2">
    <location>
        <begin position="64"/>
        <end position="82"/>
    </location>
</feature>
<feature type="transmembrane region" description="Helical" evidence="2">
    <location>
        <begin position="416"/>
        <end position="443"/>
    </location>
</feature>
<reference evidence="3 4" key="1">
    <citation type="submission" date="2020-07" db="EMBL/GenBank/DDBJ databases">
        <title>Sequencing the genomes of 1000 actinobacteria strains.</title>
        <authorList>
            <person name="Klenk H.-P."/>
        </authorList>
    </citation>
    <scope>NUCLEOTIDE SEQUENCE [LARGE SCALE GENOMIC DNA]</scope>
    <source>
        <strain evidence="3 4">DSM 100723</strain>
    </source>
</reference>
<feature type="transmembrane region" description="Helical" evidence="2">
    <location>
        <begin position="599"/>
        <end position="620"/>
    </location>
</feature>